<proteinExistence type="predicted"/>
<feature type="compositionally biased region" description="Polar residues" evidence="1">
    <location>
        <begin position="212"/>
        <end position="234"/>
    </location>
</feature>
<feature type="compositionally biased region" description="Low complexity" evidence="1">
    <location>
        <begin position="235"/>
        <end position="245"/>
    </location>
</feature>
<feature type="compositionally biased region" description="Basic and acidic residues" evidence="1">
    <location>
        <begin position="305"/>
        <end position="320"/>
    </location>
</feature>
<feature type="compositionally biased region" description="Basic and acidic residues" evidence="1">
    <location>
        <begin position="329"/>
        <end position="349"/>
    </location>
</feature>
<accession>N1Q2P8</accession>
<gene>
    <name evidence="2" type="ORF">DOTSEDRAFT_68323</name>
</gene>
<evidence type="ECO:0000313" key="3">
    <source>
        <dbReference type="Proteomes" id="UP000016933"/>
    </source>
</evidence>
<dbReference type="AlphaFoldDB" id="N1Q2P8"/>
<dbReference type="EMBL" id="KB446535">
    <property type="protein sequence ID" value="EME49513.1"/>
    <property type="molecule type" value="Genomic_DNA"/>
</dbReference>
<reference evidence="2 3" key="2">
    <citation type="journal article" date="2012" name="PLoS Pathog.">
        <title>Diverse lifestyles and strategies of plant pathogenesis encoded in the genomes of eighteen Dothideomycetes fungi.</title>
        <authorList>
            <person name="Ohm R.A."/>
            <person name="Feau N."/>
            <person name="Henrissat B."/>
            <person name="Schoch C.L."/>
            <person name="Horwitz B.A."/>
            <person name="Barry K.W."/>
            <person name="Condon B.J."/>
            <person name="Copeland A.C."/>
            <person name="Dhillon B."/>
            <person name="Glaser F."/>
            <person name="Hesse C.N."/>
            <person name="Kosti I."/>
            <person name="LaButti K."/>
            <person name="Lindquist E.A."/>
            <person name="Lucas S."/>
            <person name="Salamov A.A."/>
            <person name="Bradshaw R.E."/>
            <person name="Ciuffetti L."/>
            <person name="Hamelin R.C."/>
            <person name="Kema G.H.J."/>
            <person name="Lawrence C."/>
            <person name="Scott J.A."/>
            <person name="Spatafora J.W."/>
            <person name="Turgeon B.G."/>
            <person name="de Wit P.J.G.M."/>
            <person name="Zhong S."/>
            <person name="Goodwin S.B."/>
            <person name="Grigoriev I.V."/>
        </authorList>
    </citation>
    <scope>NUCLEOTIDE SEQUENCE [LARGE SCALE GENOMIC DNA]</scope>
    <source>
        <strain evidence="3">NZE10 / CBS 128990</strain>
    </source>
</reference>
<dbReference type="HOGENOM" id="CLU_794584_0_0_1"/>
<dbReference type="eggNOG" id="ENOG502SZHN">
    <property type="taxonomic scope" value="Eukaryota"/>
</dbReference>
<feature type="region of interest" description="Disordered" evidence="1">
    <location>
        <begin position="16"/>
        <end position="349"/>
    </location>
</feature>
<dbReference type="Proteomes" id="UP000016933">
    <property type="component" value="Unassembled WGS sequence"/>
</dbReference>
<feature type="compositionally biased region" description="Basic and acidic residues" evidence="1">
    <location>
        <begin position="89"/>
        <end position="104"/>
    </location>
</feature>
<keyword evidence="3" id="KW-1185">Reference proteome</keyword>
<reference evidence="3" key="1">
    <citation type="journal article" date="2012" name="PLoS Genet.">
        <title>The genomes of the fungal plant pathogens Cladosporium fulvum and Dothistroma septosporum reveal adaptation to different hosts and lifestyles but also signatures of common ancestry.</title>
        <authorList>
            <person name="de Wit P.J.G.M."/>
            <person name="van der Burgt A."/>
            <person name="Oekmen B."/>
            <person name="Stergiopoulos I."/>
            <person name="Abd-Elsalam K.A."/>
            <person name="Aerts A.L."/>
            <person name="Bahkali A.H."/>
            <person name="Beenen H.G."/>
            <person name="Chettri P."/>
            <person name="Cox M.P."/>
            <person name="Datema E."/>
            <person name="de Vries R.P."/>
            <person name="Dhillon B."/>
            <person name="Ganley A.R."/>
            <person name="Griffiths S.A."/>
            <person name="Guo Y."/>
            <person name="Hamelin R.C."/>
            <person name="Henrissat B."/>
            <person name="Kabir M.S."/>
            <person name="Jashni M.K."/>
            <person name="Kema G."/>
            <person name="Klaubauf S."/>
            <person name="Lapidus A."/>
            <person name="Levasseur A."/>
            <person name="Lindquist E."/>
            <person name="Mehrabi R."/>
            <person name="Ohm R.A."/>
            <person name="Owen T.J."/>
            <person name="Salamov A."/>
            <person name="Schwelm A."/>
            <person name="Schijlen E."/>
            <person name="Sun H."/>
            <person name="van den Burg H.A."/>
            <person name="van Ham R.C.H.J."/>
            <person name="Zhang S."/>
            <person name="Goodwin S.B."/>
            <person name="Grigoriev I.V."/>
            <person name="Collemare J."/>
            <person name="Bradshaw R.E."/>
        </authorList>
    </citation>
    <scope>NUCLEOTIDE SEQUENCE [LARGE SCALE GENOMIC DNA]</scope>
    <source>
        <strain evidence="3">NZE10 / CBS 128990</strain>
    </source>
</reference>
<sequence>MEKLILRGVMWGADKIPDSVFEKIPGGYYKAKEEQYKREKAEEKAESRTQRHHRDNDDMPKRRSRRRYSEDDSDDRRHRAEEREDEYTSDGHGRRSDVQRHDGVGDSYDPINDRPRRRRSRADPDRGVDRSKRDTRNGEGSLNGGWSYHDGPVEPPPMSPLQAATGAAYGSPPPTQAVPNNMVAHVETASRSTSTLRGGMATGYVPYANIYGSPTQAQQYPPSDTGSVQPNHTNQVGPPVQPQQGYHQNPFAQEAPLGSQPGYVADPFYKARRYDDRHNERDQGTDGASTERGHSRSPPRRHRSRKEDYSPSRDSYSSRDTRRRARSERRHDDAPPSQARARERYVSRG</sequence>
<evidence type="ECO:0000313" key="2">
    <source>
        <dbReference type="EMBL" id="EME49513.1"/>
    </source>
</evidence>
<feature type="compositionally biased region" description="Basic and acidic residues" evidence="1">
    <location>
        <begin position="121"/>
        <end position="137"/>
    </location>
</feature>
<feature type="compositionally biased region" description="Basic residues" evidence="1">
    <location>
        <begin position="295"/>
        <end position="304"/>
    </location>
</feature>
<protein>
    <submittedName>
        <fullName evidence="2">Uncharacterized protein</fullName>
    </submittedName>
</protein>
<dbReference type="OMA" id="MWGADKI"/>
<feature type="compositionally biased region" description="Basic and acidic residues" evidence="1">
    <location>
        <begin position="30"/>
        <end position="82"/>
    </location>
</feature>
<evidence type="ECO:0000256" key="1">
    <source>
        <dbReference type="SAM" id="MobiDB-lite"/>
    </source>
</evidence>
<feature type="compositionally biased region" description="Basic and acidic residues" evidence="1">
    <location>
        <begin position="272"/>
        <end position="294"/>
    </location>
</feature>
<dbReference type="OrthoDB" id="10047021at2759"/>
<name>N1Q2P8_DOTSN</name>
<organism evidence="2 3">
    <name type="scientific">Dothistroma septosporum (strain NZE10 / CBS 128990)</name>
    <name type="common">Red band needle blight fungus</name>
    <name type="synonym">Mycosphaerella pini</name>
    <dbReference type="NCBI Taxonomy" id="675120"/>
    <lineage>
        <taxon>Eukaryota</taxon>
        <taxon>Fungi</taxon>
        <taxon>Dikarya</taxon>
        <taxon>Ascomycota</taxon>
        <taxon>Pezizomycotina</taxon>
        <taxon>Dothideomycetes</taxon>
        <taxon>Dothideomycetidae</taxon>
        <taxon>Mycosphaerellales</taxon>
        <taxon>Mycosphaerellaceae</taxon>
        <taxon>Dothistroma</taxon>
    </lineage>
</organism>